<evidence type="ECO:0000313" key="4">
    <source>
        <dbReference type="Proteomes" id="UP000253318"/>
    </source>
</evidence>
<protein>
    <recommendedName>
        <fullName evidence="2">Antitoxin</fullName>
    </recommendedName>
</protein>
<comment type="function">
    <text evidence="2">Antitoxin component of a type II toxin-antitoxin (TA) system.</text>
</comment>
<evidence type="ECO:0000313" key="3">
    <source>
        <dbReference type="EMBL" id="RCV59274.1"/>
    </source>
</evidence>
<dbReference type="AlphaFoldDB" id="A0A368T6Y7"/>
<evidence type="ECO:0000256" key="1">
    <source>
        <dbReference type="ARBA" id="ARBA00009981"/>
    </source>
</evidence>
<dbReference type="RefSeq" id="WP_114400320.1">
    <property type="nucleotide sequence ID" value="NZ_QEIM01000207.1"/>
</dbReference>
<dbReference type="Gene3D" id="3.40.1620.10">
    <property type="entry name" value="YefM-like domain"/>
    <property type="match status" value="1"/>
</dbReference>
<keyword evidence="4" id="KW-1185">Reference proteome</keyword>
<dbReference type="SUPFAM" id="SSF143120">
    <property type="entry name" value="YefM-like"/>
    <property type="match status" value="1"/>
</dbReference>
<name>A0A368T6Y7_9ACTN</name>
<comment type="caution">
    <text evidence="3">The sequence shown here is derived from an EMBL/GenBank/DDBJ whole genome shotgun (WGS) entry which is preliminary data.</text>
</comment>
<organism evidence="3 4">
    <name type="scientific">Marinitenerispora sediminis</name>
    <dbReference type="NCBI Taxonomy" id="1931232"/>
    <lineage>
        <taxon>Bacteria</taxon>
        <taxon>Bacillati</taxon>
        <taxon>Actinomycetota</taxon>
        <taxon>Actinomycetes</taxon>
        <taxon>Streptosporangiales</taxon>
        <taxon>Nocardiopsidaceae</taxon>
        <taxon>Marinitenerispora</taxon>
    </lineage>
</organism>
<accession>A0A368T6Y7</accession>
<proteinExistence type="inferred from homology"/>
<gene>
    <name evidence="3" type="ORF">DEF24_09890</name>
</gene>
<dbReference type="InterPro" id="IPR006442">
    <property type="entry name" value="Antitoxin_Phd/YefM"/>
</dbReference>
<sequence>MKEESVEMSVAEFRRDLAEVINAAATRRRTTYVTNRGRRVAAMVPLDVAEREEEEE</sequence>
<comment type="similarity">
    <text evidence="1 2">Belongs to the phD/YefM antitoxin family.</text>
</comment>
<dbReference type="InterPro" id="IPR036165">
    <property type="entry name" value="YefM-like_sf"/>
</dbReference>
<dbReference type="NCBIfam" id="TIGR01552">
    <property type="entry name" value="phd_fam"/>
    <property type="match status" value="1"/>
</dbReference>
<reference evidence="3 4" key="1">
    <citation type="submission" date="2018-04" db="EMBL/GenBank/DDBJ databases">
        <title>Novel actinobacteria from marine sediment.</title>
        <authorList>
            <person name="Ng Z.Y."/>
            <person name="Tan G.Y.A."/>
        </authorList>
    </citation>
    <scope>NUCLEOTIDE SEQUENCE [LARGE SCALE GENOMIC DNA]</scope>
    <source>
        <strain evidence="3 4">TPS81</strain>
    </source>
</reference>
<dbReference type="EMBL" id="QEIN01000063">
    <property type="protein sequence ID" value="RCV59274.1"/>
    <property type="molecule type" value="Genomic_DNA"/>
</dbReference>
<evidence type="ECO:0000256" key="2">
    <source>
        <dbReference type="RuleBase" id="RU362080"/>
    </source>
</evidence>
<dbReference type="Pfam" id="PF02604">
    <property type="entry name" value="PhdYeFM_antitox"/>
    <property type="match status" value="1"/>
</dbReference>
<dbReference type="Proteomes" id="UP000253318">
    <property type="component" value="Unassembled WGS sequence"/>
</dbReference>